<dbReference type="PANTHER" id="PTHR30413:SF10">
    <property type="entry name" value="CAPSULE POLYSACCHARIDE EXPORT INNER-MEMBRANE PROTEIN CTRC"/>
    <property type="match status" value="1"/>
</dbReference>
<evidence type="ECO:0000256" key="9">
    <source>
        <dbReference type="SAM" id="MobiDB-lite"/>
    </source>
</evidence>
<feature type="transmembrane region" description="Helical" evidence="10">
    <location>
        <begin position="255"/>
        <end position="274"/>
    </location>
</feature>
<keyword evidence="8 10" id="KW-0472">Membrane</keyword>
<keyword evidence="5 10" id="KW-0812">Transmembrane</keyword>
<dbReference type="RefSeq" id="WP_195814555.1">
    <property type="nucleotide sequence ID" value="NZ_JADOBI010000005.1"/>
</dbReference>
<dbReference type="EMBL" id="JADOBI010000005">
    <property type="protein sequence ID" value="MBF7980266.1"/>
    <property type="molecule type" value="Genomic_DNA"/>
</dbReference>
<feature type="domain" description="ABC-2 type transporter transmembrane" evidence="11">
    <location>
        <begin position="44"/>
        <end position="243"/>
    </location>
</feature>
<evidence type="ECO:0000256" key="7">
    <source>
        <dbReference type="ARBA" id="ARBA00023047"/>
    </source>
</evidence>
<feature type="transmembrane region" description="Helical" evidence="10">
    <location>
        <begin position="142"/>
        <end position="162"/>
    </location>
</feature>
<evidence type="ECO:0000256" key="10">
    <source>
        <dbReference type="SAM" id="Phobius"/>
    </source>
</evidence>
<evidence type="ECO:0000259" key="11">
    <source>
        <dbReference type="Pfam" id="PF01061"/>
    </source>
</evidence>
<keyword evidence="3" id="KW-0813">Transport</keyword>
<keyword evidence="7" id="KW-0762">Sugar transport</keyword>
<proteinExistence type="inferred from homology"/>
<gene>
    <name evidence="12" type="ORF">IV433_12695</name>
</gene>
<evidence type="ECO:0000256" key="2">
    <source>
        <dbReference type="ARBA" id="ARBA00007783"/>
    </source>
</evidence>
<feature type="transmembrane region" description="Helical" evidence="10">
    <location>
        <begin position="59"/>
        <end position="80"/>
    </location>
</feature>
<accession>A0ABS0E5E8</accession>
<comment type="similarity">
    <text evidence="2">Belongs to the ABC-2 integral membrane protein family.</text>
</comment>
<keyword evidence="7" id="KW-0625">Polysaccharide transport</keyword>
<comment type="subcellular location">
    <subcellularLocation>
        <location evidence="1">Cell membrane</location>
        <topology evidence="1">Multi-pass membrane protein</topology>
    </subcellularLocation>
</comment>
<evidence type="ECO:0000256" key="5">
    <source>
        <dbReference type="ARBA" id="ARBA00022692"/>
    </source>
</evidence>
<evidence type="ECO:0000256" key="1">
    <source>
        <dbReference type="ARBA" id="ARBA00004651"/>
    </source>
</evidence>
<sequence>MKNNTYQEESKNRISEDVKSQDEWHHHTGTSDLYVALKRPDIWFSLGWHDIKQRYRRSILGPFWFTISTMIMVGVLGFLYSTLLNQKIVDYLPYLGVGLIIWQFISTCVNEGCSGFIASAYIIKQIRMPLSVHVCRIACRNFIILLHSLPVVIILMFFFGTFPKVEFLLLFPGLAILFLNSVWICLVLSILCARYRDILPIVGNILQVAFFFTPIMWQKNLLKGREWAADFNPFYHLIEIIRAPILGHPINIESWASSLILLVIGFAISQLLLVRYRERIPYWL</sequence>
<organism evidence="12 13">
    <name type="scientific">Rahnella laticis</name>
    <dbReference type="NCBI Taxonomy" id="2787622"/>
    <lineage>
        <taxon>Bacteria</taxon>
        <taxon>Pseudomonadati</taxon>
        <taxon>Pseudomonadota</taxon>
        <taxon>Gammaproteobacteria</taxon>
        <taxon>Enterobacterales</taxon>
        <taxon>Yersiniaceae</taxon>
        <taxon>Rahnella</taxon>
    </lineage>
</organism>
<evidence type="ECO:0000256" key="8">
    <source>
        <dbReference type="ARBA" id="ARBA00023136"/>
    </source>
</evidence>
<evidence type="ECO:0000256" key="3">
    <source>
        <dbReference type="ARBA" id="ARBA00022448"/>
    </source>
</evidence>
<keyword evidence="6 10" id="KW-1133">Transmembrane helix</keyword>
<comment type="caution">
    <text evidence="12">The sequence shown here is derived from an EMBL/GenBank/DDBJ whole genome shotgun (WGS) entry which is preliminary data.</text>
</comment>
<dbReference type="PANTHER" id="PTHR30413">
    <property type="entry name" value="INNER MEMBRANE TRANSPORT PERMEASE"/>
    <property type="match status" value="1"/>
</dbReference>
<feature type="transmembrane region" description="Helical" evidence="10">
    <location>
        <begin position="198"/>
        <end position="217"/>
    </location>
</feature>
<feature type="region of interest" description="Disordered" evidence="9">
    <location>
        <begin position="1"/>
        <end position="22"/>
    </location>
</feature>
<name>A0ABS0E5E8_9GAMM</name>
<feature type="transmembrane region" description="Helical" evidence="10">
    <location>
        <begin position="100"/>
        <end position="122"/>
    </location>
</feature>
<dbReference type="Proteomes" id="UP000636811">
    <property type="component" value="Unassembled WGS sequence"/>
</dbReference>
<dbReference type="InterPro" id="IPR013525">
    <property type="entry name" value="ABC2_TM"/>
</dbReference>
<feature type="transmembrane region" description="Helical" evidence="10">
    <location>
        <begin position="168"/>
        <end position="191"/>
    </location>
</feature>
<keyword evidence="4" id="KW-1003">Cell membrane</keyword>
<protein>
    <submittedName>
        <fullName evidence="12">ABC transporter permease</fullName>
    </submittedName>
</protein>
<evidence type="ECO:0000256" key="4">
    <source>
        <dbReference type="ARBA" id="ARBA00022475"/>
    </source>
</evidence>
<feature type="compositionally biased region" description="Basic and acidic residues" evidence="9">
    <location>
        <begin position="8"/>
        <end position="22"/>
    </location>
</feature>
<evidence type="ECO:0000256" key="6">
    <source>
        <dbReference type="ARBA" id="ARBA00022989"/>
    </source>
</evidence>
<reference evidence="12 13" key="1">
    <citation type="submission" date="2020-11" db="EMBL/GenBank/DDBJ databases">
        <title>Taxonomic investigation of Rahnella strains.</title>
        <authorList>
            <person name="Lee S.D."/>
        </authorList>
    </citation>
    <scope>NUCLEOTIDE SEQUENCE [LARGE SCALE GENOMIC DNA]</scope>
    <source>
        <strain evidence="12 13">SAP-17</strain>
    </source>
</reference>
<dbReference type="Pfam" id="PF01061">
    <property type="entry name" value="ABC2_membrane"/>
    <property type="match status" value="1"/>
</dbReference>
<evidence type="ECO:0000313" key="12">
    <source>
        <dbReference type="EMBL" id="MBF7980266.1"/>
    </source>
</evidence>
<keyword evidence="13" id="KW-1185">Reference proteome</keyword>
<evidence type="ECO:0000313" key="13">
    <source>
        <dbReference type="Proteomes" id="UP000636811"/>
    </source>
</evidence>